<dbReference type="STRING" id="1095630.A0A2J6SJW7"/>
<evidence type="ECO:0000259" key="1">
    <source>
        <dbReference type="Pfam" id="PF06985"/>
    </source>
</evidence>
<dbReference type="InParanoid" id="A0A2J6SJW7"/>
<dbReference type="PANTHER" id="PTHR33112:SF16">
    <property type="entry name" value="HETEROKARYON INCOMPATIBILITY DOMAIN-CONTAINING PROTEIN"/>
    <property type="match status" value="1"/>
</dbReference>
<dbReference type="PANTHER" id="PTHR33112">
    <property type="entry name" value="DOMAIN PROTEIN, PUTATIVE-RELATED"/>
    <property type="match status" value="1"/>
</dbReference>
<dbReference type="RefSeq" id="XP_024727973.1">
    <property type="nucleotide sequence ID" value="XM_024878671.1"/>
</dbReference>
<dbReference type="InterPro" id="IPR010730">
    <property type="entry name" value="HET"/>
</dbReference>
<organism evidence="2 3">
    <name type="scientific">Hyaloscypha bicolor E</name>
    <dbReference type="NCBI Taxonomy" id="1095630"/>
    <lineage>
        <taxon>Eukaryota</taxon>
        <taxon>Fungi</taxon>
        <taxon>Dikarya</taxon>
        <taxon>Ascomycota</taxon>
        <taxon>Pezizomycotina</taxon>
        <taxon>Leotiomycetes</taxon>
        <taxon>Helotiales</taxon>
        <taxon>Hyaloscyphaceae</taxon>
        <taxon>Hyaloscypha</taxon>
        <taxon>Hyaloscypha bicolor</taxon>
    </lineage>
</organism>
<proteinExistence type="predicted"/>
<dbReference type="Pfam" id="PF06985">
    <property type="entry name" value="HET"/>
    <property type="match status" value="1"/>
</dbReference>
<dbReference type="EMBL" id="KZ613912">
    <property type="protein sequence ID" value="PMD51069.1"/>
    <property type="molecule type" value="Genomic_DNA"/>
</dbReference>
<reference evidence="2 3" key="1">
    <citation type="submission" date="2016-04" db="EMBL/GenBank/DDBJ databases">
        <title>A degradative enzymes factory behind the ericoid mycorrhizal symbiosis.</title>
        <authorList>
            <consortium name="DOE Joint Genome Institute"/>
            <person name="Martino E."/>
            <person name="Morin E."/>
            <person name="Grelet G."/>
            <person name="Kuo A."/>
            <person name="Kohler A."/>
            <person name="Daghino S."/>
            <person name="Barry K."/>
            <person name="Choi C."/>
            <person name="Cichocki N."/>
            <person name="Clum A."/>
            <person name="Copeland A."/>
            <person name="Hainaut M."/>
            <person name="Haridas S."/>
            <person name="Labutti K."/>
            <person name="Lindquist E."/>
            <person name="Lipzen A."/>
            <person name="Khouja H.-R."/>
            <person name="Murat C."/>
            <person name="Ohm R."/>
            <person name="Olson A."/>
            <person name="Spatafora J."/>
            <person name="Veneault-Fourrey C."/>
            <person name="Henrissat B."/>
            <person name="Grigoriev I."/>
            <person name="Martin F."/>
            <person name="Perotto S."/>
        </authorList>
    </citation>
    <scope>NUCLEOTIDE SEQUENCE [LARGE SCALE GENOMIC DNA]</scope>
    <source>
        <strain evidence="2 3">E</strain>
    </source>
</reference>
<gene>
    <name evidence="2" type="ORF">K444DRAFT_601289</name>
</gene>
<sequence length="635" mass="72388">MHSLRKKLNAKPEVAAFCNACVIMTSTPTGWEALTSQNGFKHHNRHELVCAARSGCPLCYWIFHCFRGVWKYGVQGHLYLSAISCVQRPISVRYGVAERPRDADSIPAHFENSISALKATLEFDPPMVNQVEELYREQVTFLIEDSPLFFQNESEFNAFYAREQVRVCRSITKTLTDKISQTIRYCPQHLHCPDYKQPKLPSRVVDIGSNPLRLHVSEKHERGDYIALSYCWGIHQEFITTASSLDSRCEGFKIEDLPLTLQDAVLLARNLRFKFLWVDALCIVQDDTRDKAIEIAAMGQVYKSATVTISAANSACAQDGFLMSMIAEQSFLLPTRAAGFGILKVGLPQSRGFQEAEPLETRAWALQESLLSPRVLVFNTNELLWHCQTMPMNYWGGRSEQNHADRLPCNIFGATDTNIADSRDRNSRIWIDIVEEFTKRSLTIPGDRLSAIEGVASELSRIWNDEYFVGLWRKGLPRLLSWKREYDANMDDAPELSNLFPSWSWASVNGSITFCVMEHISATLVGISKETSLSEKLFASLVIRARLWNSQQLTTLVDPDEMHEYLDTLPWRHTDDSYYMVIGYSSLWPSPVHEVVGVRLHKSTEDQFKRCGAWRGLSKMDISILKEEQDIFTIN</sequence>
<dbReference type="OrthoDB" id="5125733at2759"/>
<dbReference type="Proteomes" id="UP000235371">
    <property type="component" value="Unassembled WGS sequence"/>
</dbReference>
<evidence type="ECO:0000313" key="2">
    <source>
        <dbReference type="EMBL" id="PMD51069.1"/>
    </source>
</evidence>
<name>A0A2J6SJW7_9HELO</name>
<keyword evidence="3" id="KW-1185">Reference proteome</keyword>
<protein>
    <submittedName>
        <fullName evidence="2">HET-domain-containing protein</fullName>
    </submittedName>
</protein>
<accession>A0A2J6SJW7</accession>
<dbReference type="GeneID" id="36586748"/>
<dbReference type="AlphaFoldDB" id="A0A2J6SJW7"/>
<feature type="domain" description="Heterokaryon incompatibility" evidence="1">
    <location>
        <begin position="225"/>
        <end position="368"/>
    </location>
</feature>
<evidence type="ECO:0000313" key="3">
    <source>
        <dbReference type="Proteomes" id="UP000235371"/>
    </source>
</evidence>